<evidence type="ECO:0000313" key="4">
    <source>
        <dbReference type="Proteomes" id="UP000199542"/>
    </source>
</evidence>
<dbReference type="Proteomes" id="UP000199542">
    <property type="component" value="Unassembled WGS sequence"/>
</dbReference>
<dbReference type="SUPFAM" id="SSF52172">
    <property type="entry name" value="CheY-like"/>
    <property type="match status" value="1"/>
</dbReference>
<dbReference type="InterPro" id="IPR050625">
    <property type="entry name" value="ParA/MinD_ATPase"/>
</dbReference>
<name>A0A1G4Q593_9HYPH</name>
<keyword evidence="1" id="KW-0547">Nucleotide-binding</keyword>
<dbReference type="AlphaFoldDB" id="A0A1G4Q593"/>
<evidence type="ECO:0000256" key="1">
    <source>
        <dbReference type="ARBA" id="ARBA00022741"/>
    </source>
</evidence>
<dbReference type="SUPFAM" id="SSF52540">
    <property type="entry name" value="P-loop containing nucleoside triphosphate hydrolases"/>
    <property type="match status" value="1"/>
</dbReference>
<dbReference type="PANTHER" id="PTHR43384">
    <property type="entry name" value="SEPTUM SITE-DETERMINING PROTEIN MIND HOMOLOG, CHLOROPLASTIC-RELATED"/>
    <property type="match status" value="1"/>
</dbReference>
<dbReference type="GO" id="GO:0016887">
    <property type="term" value="F:ATP hydrolysis activity"/>
    <property type="evidence" value="ECO:0007669"/>
    <property type="project" value="TreeGrafter"/>
</dbReference>
<dbReference type="PANTHER" id="PTHR43384:SF6">
    <property type="entry name" value="SEPTUM SITE-DETERMINING PROTEIN MIND HOMOLOG, CHLOROPLASTIC"/>
    <property type="match status" value="1"/>
</dbReference>
<dbReference type="EMBL" id="FMTM01000001">
    <property type="protein sequence ID" value="SCW39528.1"/>
    <property type="molecule type" value="Genomic_DNA"/>
</dbReference>
<proteinExistence type="predicted"/>
<sequence length="442" mass="48151">MNTTTQAPSNEERIQTMSPIEYEIKNTTELQHAEDAVRMGELENMRPLPRISVHAFCESEALQRVMERCGNDRRMAKVSLRITSGGIAAAANMFASAPTPNLIILETKANAASLLSELAPLAAVCDPSTKVVIIGQYNDIALYRELIRNGISEYMVQPIAMPDVMMAMASIFVDPDAEPLGRSIAFIGSKGGTGASTIAHNCAFGISNLFSTETILADLDLPYGTANIDFDQDPTQGIAEAVFAPDRLDEVFLDRLLTKCSEHLSLLAAPSLLDRAYDFDGQAFQPVLEVLQRSAPVTVLDVPHAWSEWTRSVLTAVDEVVICAVPDLANLRNAKNMLDALRKLRPNDKMPHLILNQVGMPKRPEIAPSDFCEPLEIEPIAIIPFDVGLFGNAANSGRMISEMDPKSPTAETFSQLAHIVTGRVAIKKARRGGLMGLLKRAK</sequence>
<reference evidence="3 4" key="1">
    <citation type="submission" date="2016-10" db="EMBL/GenBank/DDBJ databases">
        <authorList>
            <person name="de Groot N.N."/>
        </authorList>
    </citation>
    <scope>NUCLEOTIDE SEQUENCE [LARGE SCALE GENOMIC DNA]</scope>
    <source>
        <strain evidence="3 4">CGMCC 1.3401</strain>
    </source>
</reference>
<evidence type="ECO:0000313" key="3">
    <source>
        <dbReference type="EMBL" id="SCW39528.1"/>
    </source>
</evidence>
<dbReference type="GO" id="GO:0005524">
    <property type="term" value="F:ATP binding"/>
    <property type="evidence" value="ECO:0007669"/>
    <property type="project" value="UniProtKB-KW"/>
</dbReference>
<dbReference type="GO" id="GO:0005829">
    <property type="term" value="C:cytosol"/>
    <property type="evidence" value="ECO:0007669"/>
    <property type="project" value="TreeGrafter"/>
</dbReference>
<dbReference type="GO" id="GO:0009898">
    <property type="term" value="C:cytoplasmic side of plasma membrane"/>
    <property type="evidence" value="ECO:0007669"/>
    <property type="project" value="TreeGrafter"/>
</dbReference>
<evidence type="ECO:0000256" key="2">
    <source>
        <dbReference type="ARBA" id="ARBA00022840"/>
    </source>
</evidence>
<dbReference type="GO" id="GO:0051782">
    <property type="term" value="P:negative regulation of cell division"/>
    <property type="evidence" value="ECO:0007669"/>
    <property type="project" value="TreeGrafter"/>
</dbReference>
<dbReference type="Gene3D" id="3.40.50.300">
    <property type="entry name" value="P-loop containing nucleotide triphosphate hydrolases"/>
    <property type="match status" value="1"/>
</dbReference>
<dbReference type="InterPro" id="IPR011006">
    <property type="entry name" value="CheY-like_superfamily"/>
</dbReference>
<accession>A0A1G4Q593</accession>
<protein>
    <submittedName>
        <fullName evidence="3">Pilus assembly protein CpaE</fullName>
    </submittedName>
</protein>
<dbReference type="InterPro" id="IPR027417">
    <property type="entry name" value="P-loop_NTPase"/>
</dbReference>
<dbReference type="Gene3D" id="3.40.50.2300">
    <property type="match status" value="1"/>
</dbReference>
<gene>
    <name evidence="3" type="ORF">SAMN02927900_01337</name>
</gene>
<organism evidence="3 4">
    <name type="scientific">Rhizobium mongolense subsp. loessense</name>
    <dbReference type="NCBI Taxonomy" id="158890"/>
    <lineage>
        <taxon>Bacteria</taxon>
        <taxon>Pseudomonadati</taxon>
        <taxon>Pseudomonadota</taxon>
        <taxon>Alphaproteobacteria</taxon>
        <taxon>Hyphomicrobiales</taxon>
        <taxon>Rhizobiaceae</taxon>
        <taxon>Rhizobium/Agrobacterium group</taxon>
        <taxon>Rhizobium</taxon>
    </lineage>
</organism>
<keyword evidence="2" id="KW-0067">ATP-binding</keyword>